<dbReference type="Pfam" id="PF03780">
    <property type="entry name" value="Asp23"/>
    <property type="match status" value="1"/>
</dbReference>
<dbReference type="RefSeq" id="WP_311780791.1">
    <property type="nucleotide sequence ID" value="NZ_JALRMQ010000008.1"/>
</dbReference>
<organism evidence="4 5">
    <name type="scientific">Carnobacterium divergens</name>
    <name type="common">Lactobacillus divergens</name>
    <dbReference type="NCBI Taxonomy" id="2748"/>
    <lineage>
        <taxon>Bacteria</taxon>
        <taxon>Bacillati</taxon>
        <taxon>Bacillota</taxon>
        <taxon>Bacilli</taxon>
        <taxon>Lactobacillales</taxon>
        <taxon>Carnobacteriaceae</taxon>
        <taxon>Carnobacterium</taxon>
    </lineage>
</organism>
<evidence type="ECO:0000256" key="2">
    <source>
        <dbReference type="ARBA" id="ARBA00039575"/>
    </source>
</evidence>
<comment type="caution">
    <text evidence="4">The sequence shown here is derived from an EMBL/GenBank/DDBJ whole genome shotgun (WGS) entry which is preliminary data.</text>
</comment>
<comment type="similarity">
    <text evidence="1">Belongs to the asp23 family.</text>
</comment>
<proteinExistence type="inferred from homology"/>
<evidence type="ECO:0000256" key="1">
    <source>
        <dbReference type="ARBA" id="ARBA00005721"/>
    </source>
</evidence>
<accession>A0AAW8RBC8</accession>
<gene>
    <name evidence="4" type="ORF">MX635_11245</name>
</gene>
<feature type="compositionally biased region" description="Basic and acidic residues" evidence="3">
    <location>
        <begin position="167"/>
        <end position="179"/>
    </location>
</feature>
<feature type="region of interest" description="Disordered" evidence="3">
    <location>
        <begin position="154"/>
        <end position="179"/>
    </location>
</feature>
<sequence length="179" mass="19944">MAELTKQNQKNEVTKEITKELTYEDKVLQKIIGISLEEVDGLLTVDGGFFSNLAEKFVNTDTTTTGVNVEVGKKQVAVDLDIVVEYGRNIPELFEKIIKTIKKNVNEMTGLNLVEANVKVVDIKSKEQYEEESVTVQDRVSDFTEKAGNTIGEQTEKVKAAASKTTENVKDKVDNSRVQ</sequence>
<dbReference type="EMBL" id="JALRMR010000014">
    <property type="protein sequence ID" value="MDT1974970.1"/>
    <property type="molecule type" value="Genomic_DNA"/>
</dbReference>
<evidence type="ECO:0000256" key="3">
    <source>
        <dbReference type="SAM" id="MobiDB-lite"/>
    </source>
</evidence>
<evidence type="ECO:0000313" key="4">
    <source>
        <dbReference type="EMBL" id="MDT1974970.1"/>
    </source>
</evidence>
<dbReference type="InterPro" id="IPR005531">
    <property type="entry name" value="Asp23"/>
</dbReference>
<reference evidence="4" key="1">
    <citation type="submission" date="2022-04" db="EMBL/GenBank/DDBJ databases">
        <title>Draft genome sequences of lactic acid bacteria (LAB) strains involved in meat spoilage.</title>
        <authorList>
            <person name="Palevich N."/>
        </authorList>
    </citation>
    <scope>NUCLEOTIDE SEQUENCE</scope>
    <source>
        <strain evidence="4">9-14</strain>
    </source>
</reference>
<evidence type="ECO:0000313" key="5">
    <source>
        <dbReference type="Proteomes" id="UP001249945"/>
    </source>
</evidence>
<dbReference type="Proteomes" id="UP001249945">
    <property type="component" value="Unassembled WGS sequence"/>
</dbReference>
<dbReference type="PANTHER" id="PTHR34297">
    <property type="entry name" value="HYPOTHETICAL CYTOSOLIC PROTEIN-RELATED"/>
    <property type="match status" value="1"/>
</dbReference>
<name>A0AAW8RBC8_CARDV</name>
<dbReference type="PANTHER" id="PTHR34297:SF3">
    <property type="entry name" value="ALKALINE SHOCK PROTEIN 23"/>
    <property type="match status" value="1"/>
</dbReference>
<dbReference type="AlphaFoldDB" id="A0AAW8RBC8"/>
<protein>
    <recommendedName>
        <fullName evidence="2">Stress response regulator gls24 homolog</fullName>
    </recommendedName>
</protein>